<sequence length="314" mass="33318">MQYTIGIDGGGTKTEAVALELGGEAPIAEMVGGASNVFAVGFEQAVSAVTDILDRLWTSGTLSASDCAGICIGLAGADRDEERRKWRDALLRYARLRGVPEHMRLLVGNDAEIALYGTTRQLAGMVAISGTGSIVYGITADGRKLRAGGWGHLLGDWGSGYAIGLRTLQTVMDSFDGILPPTRMTEMVLERIGIASPPELKDYVYAPERKKQDFAGFARICIEAGADGDEAAQAVLREEAQKLAAQTAALVRRHPPFASGELVLAGSIFTRSALFRAAYEAELRQVSSQLRPVPMKRSAAHGAALLAASPAAER</sequence>
<dbReference type="PANTHER" id="PTHR43190:SF3">
    <property type="entry name" value="N-ACETYL-D-GLUCOSAMINE KINASE"/>
    <property type="match status" value="1"/>
</dbReference>
<evidence type="ECO:0000313" key="2">
    <source>
        <dbReference type="EMBL" id="KIL42394.1"/>
    </source>
</evidence>
<dbReference type="PANTHER" id="PTHR43190">
    <property type="entry name" value="N-ACETYL-D-GLUCOSAMINE KINASE"/>
    <property type="match status" value="1"/>
</dbReference>
<protein>
    <recommendedName>
        <fullName evidence="1">ATPase BadF/BadG/BcrA/BcrD type domain-containing protein</fullName>
    </recommendedName>
</protein>
<dbReference type="CDD" id="cd24007">
    <property type="entry name" value="ASKHA_NBD_eukNAGK-like"/>
    <property type="match status" value="1"/>
</dbReference>
<dbReference type="Proteomes" id="UP000031967">
    <property type="component" value="Unassembled WGS sequence"/>
</dbReference>
<dbReference type="InterPro" id="IPR052519">
    <property type="entry name" value="Euk-type_GlcNAc_Kinase"/>
</dbReference>
<accession>A0ABR5AN14</accession>
<reference evidence="2 3" key="1">
    <citation type="submission" date="2014-12" db="EMBL/GenBank/DDBJ databases">
        <title>Draft genome sequence of Paenibacillus kamchatkensis strain B-2647.</title>
        <authorList>
            <person name="Karlyshev A.V."/>
            <person name="Kudryashova E.B."/>
        </authorList>
    </citation>
    <scope>NUCLEOTIDE SEQUENCE [LARGE SCALE GENOMIC DNA]</scope>
    <source>
        <strain evidence="2 3">VKM B-2647</strain>
    </source>
</reference>
<proteinExistence type="predicted"/>
<dbReference type="SUPFAM" id="SSF53067">
    <property type="entry name" value="Actin-like ATPase domain"/>
    <property type="match status" value="2"/>
</dbReference>
<organism evidence="2 3">
    <name type="scientific">Gordoniibacillus kamchatkensis</name>
    <dbReference type="NCBI Taxonomy" id="1590651"/>
    <lineage>
        <taxon>Bacteria</taxon>
        <taxon>Bacillati</taxon>
        <taxon>Bacillota</taxon>
        <taxon>Bacilli</taxon>
        <taxon>Bacillales</taxon>
        <taxon>Paenibacillaceae</taxon>
        <taxon>Gordoniibacillus</taxon>
    </lineage>
</organism>
<keyword evidence="3" id="KW-1185">Reference proteome</keyword>
<dbReference type="EMBL" id="JXAK01000001">
    <property type="protein sequence ID" value="KIL42394.1"/>
    <property type="molecule type" value="Genomic_DNA"/>
</dbReference>
<dbReference type="Gene3D" id="3.30.420.40">
    <property type="match status" value="2"/>
</dbReference>
<dbReference type="InterPro" id="IPR043129">
    <property type="entry name" value="ATPase_NBD"/>
</dbReference>
<comment type="caution">
    <text evidence="2">The sequence shown here is derived from an EMBL/GenBank/DDBJ whole genome shotgun (WGS) entry which is preliminary data.</text>
</comment>
<name>A0ABR5AN14_9BACL</name>
<evidence type="ECO:0000313" key="3">
    <source>
        <dbReference type="Proteomes" id="UP000031967"/>
    </source>
</evidence>
<dbReference type="InterPro" id="IPR002731">
    <property type="entry name" value="ATPase_BadF"/>
</dbReference>
<dbReference type="Pfam" id="PF01869">
    <property type="entry name" value="BcrAD_BadFG"/>
    <property type="match status" value="1"/>
</dbReference>
<feature type="domain" description="ATPase BadF/BadG/BcrA/BcrD type" evidence="1">
    <location>
        <begin position="5"/>
        <end position="307"/>
    </location>
</feature>
<evidence type="ECO:0000259" key="1">
    <source>
        <dbReference type="Pfam" id="PF01869"/>
    </source>
</evidence>
<gene>
    <name evidence="2" type="ORF">SD70_00180</name>
</gene>